<evidence type="ECO:0000256" key="3">
    <source>
        <dbReference type="ARBA" id="ARBA00022989"/>
    </source>
</evidence>
<feature type="transmembrane region" description="Helical" evidence="6">
    <location>
        <begin position="492"/>
        <end position="511"/>
    </location>
</feature>
<feature type="transmembrane region" description="Helical" evidence="6">
    <location>
        <begin position="138"/>
        <end position="158"/>
    </location>
</feature>
<dbReference type="GeneID" id="101859570"/>
<evidence type="ECO:0000259" key="7">
    <source>
        <dbReference type="PROSITE" id="PS50850"/>
    </source>
</evidence>
<protein>
    <submittedName>
        <fullName evidence="9">Solute carrier family 22 member 8-like</fullName>
    </submittedName>
</protein>
<keyword evidence="4 6" id="KW-0472">Membrane</keyword>
<dbReference type="PANTHER" id="PTHR24064">
    <property type="entry name" value="SOLUTE CARRIER FAMILY 22 MEMBER"/>
    <property type="match status" value="1"/>
</dbReference>
<sequence>MPPKVGNVDAAFETLGPLRRYNMVQYCVLCSSVWSAAMNMFSVVFTGQHNPFRCRRTPSIFNDSKFKDLTYWNISESDTKEKFDSTCNINVFNGGIGNTSLASNSSFTEKCSAFDVEYLYPKDMYFVSEFHLVCERKYLIGISQLTLTAGQGIAMLLFPYFTDRYGRRPVLLLCCALLCASSLGLACSVNYGMFVGFKFLIGFFLQGMEAATITAMMETLVTRHRAFLFAFIGCLNWSFSCLLLTPVAYLLRNQSWRILEFTIAAFSVKIIPISLLFDETLRWLAANGKDERIMEVLKRASRWNGVDVKRVIDAFYTSDTKDNDSDNKGVFVLNVSHSNTAKYSNVPLPNGITPRKDAPCDLFKDPMLRRHTLFSVVAWFFNSFTYFSLILMSSTLHGTIYANYSLNIVAEMPQAIFCYFYLDKIGRRRVFAFFSIIAGVSLTVVATMWELAPDQKIAITALSIIGKVGITGSFNVIYLYTPELFPTNLRNMGLGLAYLGARLGGMLSPFAELLMEKIVYAPGLVFGISSLAMSVMPFFLPETTKYQLPQSLAEMKLWKRPQGGAAPRRCVPGQTDHQKTEDTLM</sequence>
<feature type="transmembrane region" description="Helical" evidence="6">
    <location>
        <begin position="517"/>
        <end position="540"/>
    </location>
</feature>
<evidence type="ECO:0000256" key="1">
    <source>
        <dbReference type="ARBA" id="ARBA00004141"/>
    </source>
</evidence>
<dbReference type="Gene3D" id="1.20.1250.20">
    <property type="entry name" value="MFS general substrate transporter like domains"/>
    <property type="match status" value="1"/>
</dbReference>
<dbReference type="RefSeq" id="XP_005098669.1">
    <property type="nucleotide sequence ID" value="XM_005098612.3"/>
</dbReference>
<reference evidence="9" key="1">
    <citation type="submission" date="2025-08" db="UniProtKB">
        <authorList>
            <consortium name="RefSeq"/>
        </authorList>
    </citation>
    <scope>IDENTIFICATION</scope>
</reference>
<feature type="transmembrane region" description="Helical" evidence="6">
    <location>
        <begin position="227"/>
        <end position="250"/>
    </location>
</feature>
<feature type="transmembrane region" description="Helical" evidence="6">
    <location>
        <begin position="404"/>
        <end position="422"/>
    </location>
</feature>
<keyword evidence="8" id="KW-1185">Reference proteome</keyword>
<feature type="region of interest" description="Disordered" evidence="5">
    <location>
        <begin position="563"/>
        <end position="585"/>
    </location>
</feature>
<dbReference type="InterPro" id="IPR036259">
    <property type="entry name" value="MFS_trans_sf"/>
</dbReference>
<feature type="transmembrane region" description="Helical" evidence="6">
    <location>
        <begin position="457"/>
        <end position="480"/>
    </location>
</feature>
<evidence type="ECO:0000256" key="2">
    <source>
        <dbReference type="ARBA" id="ARBA00022692"/>
    </source>
</evidence>
<feature type="compositionally biased region" description="Basic and acidic residues" evidence="5">
    <location>
        <begin position="576"/>
        <end position="585"/>
    </location>
</feature>
<dbReference type="Proteomes" id="UP000694888">
    <property type="component" value="Unplaced"/>
</dbReference>
<evidence type="ECO:0000256" key="5">
    <source>
        <dbReference type="SAM" id="MobiDB-lite"/>
    </source>
</evidence>
<evidence type="ECO:0000256" key="4">
    <source>
        <dbReference type="ARBA" id="ARBA00023136"/>
    </source>
</evidence>
<feature type="transmembrane region" description="Helical" evidence="6">
    <location>
        <begin position="373"/>
        <end position="392"/>
    </location>
</feature>
<proteinExistence type="predicted"/>
<comment type="subcellular location">
    <subcellularLocation>
        <location evidence="1">Membrane</location>
        <topology evidence="1">Multi-pass membrane protein</topology>
    </subcellularLocation>
</comment>
<feature type="transmembrane region" description="Helical" evidence="6">
    <location>
        <begin position="429"/>
        <end position="451"/>
    </location>
</feature>
<evidence type="ECO:0000313" key="8">
    <source>
        <dbReference type="Proteomes" id="UP000694888"/>
    </source>
</evidence>
<feature type="domain" description="Major facilitator superfamily (MFS) profile" evidence="7">
    <location>
        <begin position="101"/>
        <end position="545"/>
    </location>
</feature>
<dbReference type="Pfam" id="PF00083">
    <property type="entry name" value="Sugar_tr"/>
    <property type="match status" value="1"/>
</dbReference>
<dbReference type="PROSITE" id="PS50850">
    <property type="entry name" value="MFS"/>
    <property type="match status" value="1"/>
</dbReference>
<name>A0ABM0JPS1_APLCA</name>
<dbReference type="InterPro" id="IPR020846">
    <property type="entry name" value="MFS_dom"/>
</dbReference>
<dbReference type="SUPFAM" id="SSF103473">
    <property type="entry name" value="MFS general substrate transporter"/>
    <property type="match status" value="1"/>
</dbReference>
<organism evidence="8 9">
    <name type="scientific">Aplysia californica</name>
    <name type="common">California sea hare</name>
    <dbReference type="NCBI Taxonomy" id="6500"/>
    <lineage>
        <taxon>Eukaryota</taxon>
        <taxon>Metazoa</taxon>
        <taxon>Spiralia</taxon>
        <taxon>Lophotrochozoa</taxon>
        <taxon>Mollusca</taxon>
        <taxon>Gastropoda</taxon>
        <taxon>Heterobranchia</taxon>
        <taxon>Euthyneura</taxon>
        <taxon>Tectipleura</taxon>
        <taxon>Aplysiida</taxon>
        <taxon>Aplysioidea</taxon>
        <taxon>Aplysiidae</taxon>
        <taxon>Aplysia</taxon>
    </lineage>
</organism>
<evidence type="ECO:0000313" key="9">
    <source>
        <dbReference type="RefSeq" id="XP_005098669.1"/>
    </source>
</evidence>
<evidence type="ECO:0000256" key="6">
    <source>
        <dbReference type="SAM" id="Phobius"/>
    </source>
</evidence>
<accession>A0ABM0JPS1</accession>
<gene>
    <name evidence="9" type="primary">LOC101859570</name>
</gene>
<dbReference type="InterPro" id="IPR005828">
    <property type="entry name" value="MFS_sugar_transport-like"/>
</dbReference>
<feature type="transmembrane region" description="Helical" evidence="6">
    <location>
        <begin position="256"/>
        <end position="277"/>
    </location>
</feature>
<keyword evidence="2 6" id="KW-0812">Transmembrane</keyword>
<keyword evidence="3 6" id="KW-1133">Transmembrane helix</keyword>